<name>A0AAV6VAV3_9ARAC</name>
<dbReference type="EMBL" id="JAFNEN010000135">
    <property type="protein sequence ID" value="KAG8192791.1"/>
    <property type="molecule type" value="Genomic_DNA"/>
</dbReference>
<organism evidence="1 2">
    <name type="scientific">Oedothorax gibbosus</name>
    <dbReference type="NCBI Taxonomy" id="931172"/>
    <lineage>
        <taxon>Eukaryota</taxon>
        <taxon>Metazoa</taxon>
        <taxon>Ecdysozoa</taxon>
        <taxon>Arthropoda</taxon>
        <taxon>Chelicerata</taxon>
        <taxon>Arachnida</taxon>
        <taxon>Araneae</taxon>
        <taxon>Araneomorphae</taxon>
        <taxon>Entelegynae</taxon>
        <taxon>Araneoidea</taxon>
        <taxon>Linyphiidae</taxon>
        <taxon>Erigoninae</taxon>
        <taxon>Oedothorax</taxon>
    </lineage>
</organism>
<reference evidence="1 2" key="1">
    <citation type="journal article" date="2022" name="Nat. Ecol. Evol.">
        <title>A masculinizing supergene underlies an exaggerated male reproductive morph in a spider.</title>
        <authorList>
            <person name="Hendrickx F."/>
            <person name="De Corte Z."/>
            <person name="Sonet G."/>
            <person name="Van Belleghem S.M."/>
            <person name="Kostlbacher S."/>
            <person name="Vangestel C."/>
        </authorList>
    </citation>
    <scope>NUCLEOTIDE SEQUENCE [LARGE SCALE GENOMIC DNA]</scope>
    <source>
        <strain evidence="1">W744_W776</strain>
    </source>
</reference>
<dbReference type="AlphaFoldDB" id="A0AAV6VAV3"/>
<protein>
    <submittedName>
        <fullName evidence="1">Uncharacterized protein</fullName>
    </submittedName>
</protein>
<accession>A0AAV6VAV3</accession>
<evidence type="ECO:0000313" key="2">
    <source>
        <dbReference type="Proteomes" id="UP000827092"/>
    </source>
</evidence>
<keyword evidence="2" id="KW-1185">Reference proteome</keyword>
<dbReference type="Proteomes" id="UP000827092">
    <property type="component" value="Unassembled WGS sequence"/>
</dbReference>
<sequence length="160" mass="18253">MDIVISELVSNITRDAFENLGHMIAEQMCQTVQPHESICKRTLESIEWPHLTKELILSRPIQSFSSGNELGDGAKTIKKDVPEKNTSQYLLHMIAEQMCQTVQPHESICKSTLESIEWPHLTKELILSRPIQSFSSSNELGDGAKTIKKMFQKKILQYRI</sequence>
<gene>
    <name evidence="1" type="ORF">JTE90_019109</name>
</gene>
<proteinExistence type="predicted"/>
<evidence type="ECO:0000313" key="1">
    <source>
        <dbReference type="EMBL" id="KAG8192791.1"/>
    </source>
</evidence>
<comment type="caution">
    <text evidence="1">The sequence shown here is derived from an EMBL/GenBank/DDBJ whole genome shotgun (WGS) entry which is preliminary data.</text>
</comment>